<keyword evidence="3" id="KW-0732">Signal</keyword>
<dbReference type="InterPro" id="IPR011990">
    <property type="entry name" value="TPR-like_helical_dom_sf"/>
</dbReference>
<evidence type="ECO:0008006" key="10">
    <source>
        <dbReference type="Google" id="ProtNLM"/>
    </source>
</evidence>
<dbReference type="InterPro" id="IPR012944">
    <property type="entry name" value="SusD_RagB_dom"/>
</dbReference>
<comment type="caution">
    <text evidence="8">The sequence shown here is derived from an EMBL/GenBank/DDBJ whole genome shotgun (WGS) entry which is preliminary data.</text>
</comment>
<dbReference type="Pfam" id="PF14322">
    <property type="entry name" value="SusD-like_3"/>
    <property type="match status" value="1"/>
</dbReference>
<feature type="domain" description="RagB/SusD" evidence="6">
    <location>
        <begin position="320"/>
        <end position="460"/>
    </location>
</feature>
<dbReference type="PROSITE" id="PS51257">
    <property type="entry name" value="PROKAR_LIPOPROTEIN"/>
    <property type="match status" value="1"/>
</dbReference>
<keyword evidence="4" id="KW-0472">Membrane</keyword>
<comment type="similarity">
    <text evidence="2">Belongs to the SusD family.</text>
</comment>
<name>A0A2U2PHQ2_9SPHI</name>
<gene>
    <name evidence="8" type="ORF">DDR33_11660</name>
</gene>
<dbReference type="AlphaFoldDB" id="A0A2U2PHQ2"/>
<dbReference type="GO" id="GO:0009279">
    <property type="term" value="C:cell outer membrane"/>
    <property type="evidence" value="ECO:0007669"/>
    <property type="project" value="UniProtKB-SubCell"/>
</dbReference>
<comment type="subcellular location">
    <subcellularLocation>
        <location evidence="1">Cell outer membrane</location>
    </subcellularLocation>
</comment>
<evidence type="ECO:0000259" key="7">
    <source>
        <dbReference type="Pfam" id="PF14322"/>
    </source>
</evidence>
<dbReference type="Proteomes" id="UP000245647">
    <property type="component" value="Unassembled WGS sequence"/>
</dbReference>
<evidence type="ECO:0000256" key="4">
    <source>
        <dbReference type="ARBA" id="ARBA00023136"/>
    </source>
</evidence>
<evidence type="ECO:0000256" key="5">
    <source>
        <dbReference type="ARBA" id="ARBA00023237"/>
    </source>
</evidence>
<dbReference type="EMBL" id="QEAS01000008">
    <property type="protein sequence ID" value="PWG80669.1"/>
    <property type="molecule type" value="Genomic_DNA"/>
</dbReference>
<evidence type="ECO:0000313" key="8">
    <source>
        <dbReference type="EMBL" id="PWG80669.1"/>
    </source>
</evidence>
<keyword evidence="5" id="KW-0998">Cell outer membrane</keyword>
<proteinExistence type="inferred from homology"/>
<evidence type="ECO:0000256" key="2">
    <source>
        <dbReference type="ARBA" id="ARBA00006275"/>
    </source>
</evidence>
<organism evidence="8 9">
    <name type="scientific">Pararcticibacter amylolyticus</name>
    <dbReference type="NCBI Taxonomy" id="2173175"/>
    <lineage>
        <taxon>Bacteria</taxon>
        <taxon>Pseudomonadati</taxon>
        <taxon>Bacteroidota</taxon>
        <taxon>Sphingobacteriia</taxon>
        <taxon>Sphingobacteriales</taxon>
        <taxon>Sphingobacteriaceae</taxon>
        <taxon>Pararcticibacter</taxon>
    </lineage>
</organism>
<evidence type="ECO:0000256" key="1">
    <source>
        <dbReference type="ARBA" id="ARBA00004442"/>
    </source>
</evidence>
<keyword evidence="9" id="KW-1185">Reference proteome</keyword>
<feature type="domain" description="SusD-like N-terminal" evidence="7">
    <location>
        <begin position="22"/>
        <end position="228"/>
    </location>
</feature>
<accession>A0A2U2PHQ2</accession>
<dbReference type="OrthoDB" id="653598at2"/>
<protein>
    <recommendedName>
        <fullName evidence="10">RagB/SusD family nutrient uptake outer membrane protein</fullName>
    </recommendedName>
</protein>
<dbReference type="SUPFAM" id="SSF48452">
    <property type="entry name" value="TPR-like"/>
    <property type="match status" value="1"/>
</dbReference>
<evidence type="ECO:0000313" key="9">
    <source>
        <dbReference type="Proteomes" id="UP000245647"/>
    </source>
</evidence>
<dbReference type="Pfam" id="PF07980">
    <property type="entry name" value="SusD_RagB"/>
    <property type="match status" value="1"/>
</dbReference>
<dbReference type="Gene3D" id="1.25.40.390">
    <property type="match status" value="1"/>
</dbReference>
<sequence>MNRIFTFLSVFALLAASGCRNDFLDVKPDTNIIQPETLDDFEGLLENTNILGSSALPTLSADEYEFLSYEIYQSARRAAERNAYIWNRDIFGGEIDAGDWSTPYECIFYANSVLAGLAKMTPSQNERDHFNFLKGWALFHRAFAYYDLVSNFAQAFDEASADNDPGVPLKTNPSIEDIQPRASVRRTYDLILSDLQQSAALLSAAPSANNRNRPSKTASYALMARVYLSMRKYDLAELQADSSLSLYNKLIDYNTVSQTSTTPFAITNDELIFRKTTTTDYTSINLSPGNRYYTISPALRQLYHADDLRPLIYFRRQNSGAYTMKMMYNGSTSLYSFTGLATGEVYLIKAECAVRRHDLSESLSFLNALLVKRYKKSSFVPFDTANEDVLLARILEERRKELIWRGLRWTDLKRLNKEGANITLTRELNGTRYTLPPNDPRYVFPIPDHEITRSGIPQNPR</sequence>
<evidence type="ECO:0000259" key="6">
    <source>
        <dbReference type="Pfam" id="PF07980"/>
    </source>
</evidence>
<reference evidence="8 9" key="1">
    <citation type="submission" date="2018-04" db="EMBL/GenBank/DDBJ databases">
        <title>Pedobacter chongqingensis sp. nov., isolated from a rottenly hemp rope.</title>
        <authorList>
            <person name="Cai Y."/>
        </authorList>
    </citation>
    <scope>NUCLEOTIDE SEQUENCE [LARGE SCALE GENOMIC DNA]</scope>
    <source>
        <strain evidence="8 9">FJ4-8</strain>
    </source>
</reference>
<dbReference type="RefSeq" id="WP_109415956.1">
    <property type="nucleotide sequence ID" value="NZ_QEAS01000008.1"/>
</dbReference>
<dbReference type="InterPro" id="IPR033985">
    <property type="entry name" value="SusD-like_N"/>
</dbReference>
<evidence type="ECO:0000256" key="3">
    <source>
        <dbReference type="ARBA" id="ARBA00022729"/>
    </source>
</evidence>